<proteinExistence type="predicted"/>
<name>A0A4Y2GY47_ARAVE</name>
<reference evidence="1 2" key="1">
    <citation type="journal article" date="2019" name="Sci. Rep.">
        <title>Orb-weaving spider Araneus ventricosus genome elucidates the spidroin gene catalogue.</title>
        <authorList>
            <person name="Kono N."/>
            <person name="Nakamura H."/>
            <person name="Ohtoshi R."/>
            <person name="Moran D.A.P."/>
            <person name="Shinohara A."/>
            <person name="Yoshida Y."/>
            <person name="Fujiwara M."/>
            <person name="Mori M."/>
            <person name="Tomita M."/>
            <person name="Arakawa K."/>
        </authorList>
    </citation>
    <scope>NUCLEOTIDE SEQUENCE [LARGE SCALE GENOMIC DNA]</scope>
</reference>
<keyword evidence="2" id="KW-1185">Reference proteome</keyword>
<dbReference type="AlphaFoldDB" id="A0A4Y2GY47"/>
<dbReference type="Proteomes" id="UP000499080">
    <property type="component" value="Unassembled WGS sequence"/>
</dbReference>
<protein>
    <submittedName>
        <fullName evidence="1">Uncharacterized protein</fullName>
    </submittedName>
</protein>
<evidence type="ECO:0000313" key="1">
    <source>
        <dbReference type="EMBL" id="GBM57428.1"/>
    </source>
</evidence>
<sequence>MGRSLRNETKIRILKRNDRTRVRPKGTNPFLVKDSDSPFGLGLGLPVRTRSRTPRSNSVSDSPFGFGLGLPVRIGTRIPLTDSDCPFGFGLGLPVPTTRSRVNDRCFGWEGEGDRKRMLLLQAEGVLSVRSTCFVATDKFLRSSRGEDAKTRLI</sequence>
<dbReference type="EMBL" id="BGPR01001593">
    <property type="protein sequence ID" value="GBM57428.1"/>
    <property type="molecule type" value="Genomic_DNA"/>
</dbReference>
<evidence type="ECO:0000313" key="2">
    <source>
        <dbReference type="Proteomes" id="UP000499080"/>
    </source>
</evidence>
<gene>
    <name evidence="1" type="ORF">AVEN_24203_1</name>
</gene>
<comment type="caution">
    <text evidence="1">The sequence shown here is derived from an EMBL/GenBank/DDBJ whole genome shotgun (WGS) entry which is preliminary data.</text>
</comment>
<accession>A0A4Y2GY47</accession>
<organism evidence="1 2">
    <name type="scientific">Araneus ventricosus</name>
    <name type="common">Orbweaver spider</name>
    <name type="synonym">Epeira ventricosa</name>
    <dbReference type="NCBI Taxonomy" id="182803"/>
    <lineage>
        <taxon>Eukaryota</taxon>
        <taxon>Metazoa</taxon>
        <taxon>Ecdysozoa</taxon>
        <taxon>Arthropoda</taxon>
        <taxon>Chelicerata</taxon>
        <taxon>Arachnida</taxon>
        <taxon>Araneae</taxon>
        <taxon>Araneomorphae</taxon>
        <taxon>Entelegynae</taxon>
        <taxon>Araneoidea</taxon>
        <taxon>Araneidae</taxon>
        <taxon>Araneus</taxon>
    </lineage>
</organism>